<dbReference type="CDD" id="cd06267">
    <property type="entry name" value="PBP1_LacI_sugar_binding-like"/>
    <property type="match status" value="1"/>
</dbReference>
<protein>
    <submittedName>
        <fullName evidence="6">LacI family transcriptional regulator</fullName>
    </submittedName>
</protein>
<evidence type="ECO:0000259" key="5">
    <source>
        <dbReference type="PROSITE" id="PS50943"/>
    </source>
</evidence>
<dbReference type="SUPFAM" id="SSF53822">
    <property type="entry name" value="Periplasmic binding protein-like I"/>
    <property type="match status" value="1"/>
</dbReference>
<dbReference type="PANTHER" id="PTHR30146">
    <property type="entry name" value="LACI-RELATED TRANSCRIPTIONAL REPRESSOR"/>
    <property type="match status" value="1"/>
</dbReference>
<sequence>MTIETQTTPKKLTIYEIAKLSGVSVSTVSRVLNDSPYVSARTKARVTDIINQYHFSPSTVARAMISNQTQTLGVIISDITNPYFSELYLEIQRYAVDFGYSLILCNTFYGGSSHGVSDAIPEDTYFQMMLDKKVDGVLILGGEIDRDQVSASYQEALNRLGRQIPVVILGQTIPDCCCTFINRNFSGGVSALIHHLLALGRRRIGFVGGEEGIRTTTARLGAYVQTLKSLSIPYDPALVSLSNYYAPDGYQAMSRLLDGSVPAPTAVICINDAVAQGAIRAIADKGLRVPEDISVVSCDQFPSGEYSCPRLTTLDQQNSYLGRMSIMTLISAIHSDSECITISHEPRLIIRESCGARLGYRFEE</sequence>
<dbReference type="InterPro" id="IPR010982">
    <property type="entry name" value="Lambda_DNA-bd_dom_sf"/>
</dbReference>
<dbReference type="SUPFAM" id="SSF47413">
    <property type="entry name" value="lambda repressor-like DNA-binding domains"/>
    <property type="match status" value="1"/>
</dbReference>
<dbReference type="GO" id="GO:0003700">
    <property type="term" value="F:DNA-binding transcription factor activity"/>
    <property type="evidence" value="ECO:0007669"/>
    <property type="project" value="TreeGrafter"/>
</dbReference>
<proteinExistence type="predicted"/>
<dbReference type="Pfam" id="PF13377">
    <property type="entry name" value="Peripla_BP_3"/>
    <property type="match status" value="1"/>
</dbReference>
<evidence type="ECO:0000313" key="7">
    <source>
        <dbReference type="Proteomes" id="UP000886883"/>
    </source>
</evidence>
<dbReference type="Proteomes" id="UP000886883">
    <property type="component" value="Unassembled WGS sequence"/>
</dbReference>
<dbReference type="InterPro" id="IPR046335">
    <property type="entry name" value="LacI/GalR-like_sensor"/>
</dbReference>
<dbReference type="PROSITE" id="PS50943">
    <property type="entry name" value="HTH_CROC1"/>
    <property type="match status" value="1"/>
</dbReference>
<dbReference type="SMART" id="SM00354">
    <property type="entry name" value="HTH_LACI"/>
    <property type="match status" value="1"/>
</dbReference>
<keyword evidence="2" id="KW-0238">DNA-binding</keyword>
<dbReference type="AlphaFoldDB" id="A0A9D2MUJ4"/>
<accession>A0A9D2MUJ4</accession>
<dbReference type="PROSITE" id="PS00356">
    <property type="entry name" value="HTH_LACI_1"/>
    <property type="match status" value="1"/>
</dbReference>
<organism evidence="6 7">
    <name type="scientific">Candidatus Eisenbergiella merdigallinarum</name>
    <dbReference type="NCBI Taxonomy" id="2838552"/>
    <lineage>
        <taxon>Bacteria</taxon>
        <taxon>Bacillati</taxon>
        <taxon>Bacillota</taxon>
        <taxon>Clostridia</taxon>
        <taxon>Lachnospirales</taxon>
        <taxon>Lachnospiraceae</taxon>
        <taxon>Eisenbergiella</taxon>
    </lineage>
</organism>
<dbReference type="PRINTS" id="PR00036">
    <property type="entry name" value="HTHLACI"/>
</dbReference>
<dbReference type="Gene3D" id="3.40.50.2300">
    <property type="match status" value="2"/>
</dbReference>
<dbReference type="InterPro" id="IPR000843">
    <property type="entry name" value="HTH_LacI"/>
</dbReference>
<dbReference type="GO" id="GO:0000976">
    <property type="term" value="F:transcription cis-regulatory region binding"/>
    <property type="evidence" value="ECO:0007669"/>
    <property type="project" value="TreeGrafter"/>
</dbReference>
<keyword evidence="1" id="KW-0805">Transcription regulation</keyword>
<keyword evidence="3" id="KW-0804">Transcription</keyword>
<evidence type="ECO:0000256" key="2">
    <source>
        <dbReference type="ARBA" id="ARBA00023125"/>
    </source>
</evidence>
<feature type="domain" description="HTH lacI-type" evidence="4">
    <location>
        <begin position="12"/>
        <end position="66"/>
    </location>
</feature>
<dbReference type="InterPro" id="IPR028082">
    <property type="entry name" value="Peripla_BP_I"/>
</dbReference>
<dbReference type="EMBL" id="DWXE01000045">
    <property type="protein sequence ID" value="HJB92236.1"/>
    <property type="molecule type" value="Genomic_DNA"/>
</dbReference>
<evidence type="ECO:0000256" key="3">
    <source>
        <dbReference type="ARBA" id="ARBA00023163"/>
    </source>
</evidence>
<dbReference type="Pfam" id="PF00356">
    <property type="entry name" value="LacI"/>
    <property type="match status" value="1"/>
</dbReference>
<feature type="domain" description="HTH cro/C1-type" evidence="5">
    <location>
        <begin position="10"/>
        <end position="60"/>
    </location>
</feature>
<evidence type="ECO:0000259" key="4">
    <source>
        <dbReference type="PROSITE" id="PS50932"/>
    </source>
</evidence>
<name>A0A9D2MUJ4_9FIRM</name>
<dbReference type="PANTHER" id="PTHR30146:SF150">
    <property type="entry name" value="ARABINOSE METABOLISM TRANSCRIPTIONAL REPRESSOR"/>
    <property type="match status" value="1"/>
</dbReference>
<comment type="caution">
    <text evidence="6">The sequence shown here is derived from an EMBL/GenBank/DDBJ whole genome shotgun (WGS) entry which is preliminary data.</text>
</comment>
<dbReference type="Gene3D" id="1.10.260.40">
    <property type="entry name" value="lambda repressor-like DNA-binding domains"/>
    <property type="match status" value="1"/>
</dbReference>
<evidence type="ECO:0000256" key="1">
    <source>
        <dbReference type="ARBA" id="ARBA00023015"/>
    </source>
</evidence>
<gene>
    <name evidence="6" type="ORF">H9763_12340</name>
</gene>
<dbReference type="PROSITE" id="PS50932">
    <property type="entry name" value="HTH_LACI_2"/>
    <property type="match status" value="1"/>
</dbReference>
<dbReference type="InterPro" id="IPR001387">
    <property type="entry name" value="Cro/C1-type_HTH"/>
</dbReference>
<evidence type="ECO:0000313" key="6">
    <source>
        <dbReference type="EMBL" id="HJB92236.1"/>
    </source>
</evidence>
<reference evidence="6" key="2">
    <citation type="submission" date="2021-04" db="EMBL/GenBank/DDBJ databases">
        <authorList>
            <person name="Gilroy R."/>
        </authorList>
    </citation>
    <scope>NUCLEOTIDE SEQUENCE</scope>
    <source>
        <strain evidence="6">USAMLcec3-2134</strain>
    </source>
</reference>
<reference evidence="6" key="1">
    <citation type="journal article" date="2021" name="PeerJ">
        <title>Extensive microbial diversity within the chicken gut microbiome revealed by metagenomics and culture.</title>
        <authorList>
            <person name="Gilroy R."/>
            <person name="Ravi A."/>
            <person name="Getino M."/>
            <person name="Pursley I."/>
            <person name="Horton D.L."/>
            <person name="Alikhan N.F."/>
            <person name="Baker D."/>
            <person name="Gharbi K."/>
            <person name="Hall N."/>
            <person name="Watson M."/>
            <person name="Adriaenssens E.M."/>
            <person name="Foster-Nyarko E."/>
            <person name="Jarju S."/>
            <person name="Secka A."/>
            <person name="Antonio M."/>
            <person name="Oren A."/>
            <person name="Chaudhuri R.R."/>
            <person name="La Ragione R."/>
            <person name="Hildebrand F."/>
            <person name="Pallen M.J."/>
        </authorList>
    </citation>
    <scope>NUCLEOTIDE SEQUENCE</scope>
    <source>
        <strain evidence="6">USAMLcec3-2134</strain>
    </source>
</reference>
<dbReference type="CDD" id="cd01392">
    <property type="entry name" value="HTH_LacI"/>
    <property type="match status" value="1"/>
</dbReference>